<evidence type="ECO:0000256" key="1">
    <source>
        <dbReference type="SAM" id="Phobius"/>
    </source>
</evidence>
<reference evidence="2" key="1">
    <citation type="submission" date="2020-08" db="EMBL/GenBank/DDBJ databases">
        <title>Genome public.</title>
        <authorList>
            <person name="Liu C."/>
            <person name="Sun Q."/>
        </authorList>
    </citation>
    <scope>NUCLEOTIDE SEQUENCE</scope>
    <source>
        <strain evidence="2">NSJ-51</strain>
    </source>
</reference>
<evidence type="ECO:0000313" key="2">
    <source>
        <dbReference type="EMBL" id="MBC5733890.1"/>
    </source>
</evidence>
<comment type="caution">
    <text evidence="2">The sequence shown here is derived from an EMBL/GenBank/DDBJ whole genome shotgun (WGS) entry which is preliminary data.</text>
</comment>
<name>A0A8J6JGL2_9FIRM</name>
<dbReference type="RefSeq" id="WP_186907775.1">
    <property type="nucleotide sequence ID" value="NZ_JACOPP010000010.1"/>
</dbReference>
<feature type="transmembrane region" description="Helical" evidence="1">
    <location>
        <begin position="119"/>
        <end position="139"/>
    </location>
</feature>
<gene>
    <name evidence="2" type="ORF">H8S57_09145</name>
</gene>
<accession>A0A8J6JGL2</accession>
<keyword evidence="1" id="KW-1133">Transmembrane helix</keyword>
<feature type="transmembrane region" description="Helical" evidence="1">
    <location>
        <begin position="205"/>
        <end position="226"/>
    </location>
</feature>
<sequence length="390" mass="43061">MSGAWGLFAYDALDYTAAQQWLDRKAAQGWRLKKLYFGLLARFERDETSVILCCVAPQGYVQGEEADSCRLCAGTGWDWVAGVRGMDLFVSPPGVFPLPFPSDTALEPDGLFRRVRRRWTASALLILSLFALLGCVLWGTGGMRWSVLLTSDRMLCGLAFAAVDVGLLAAAALSHIHVYIRCRRSVAKGDGLPVRPQRPVRARVLLDYALMLLVWLTCFGSALAWIGGNSLPVERADREELRREPVVLAEDLKIRDGRTSSLSVQEGASLLVSWRRTCEVLRKDGALTGQVRCEVYRCRSVRIARLLAGALYREEREGRPRRLLERHGALELTEAALGFDQAWTGDGPDGSCLLLRQGTTVAVLEAPAELTGADTLEKLWTRLQLEGKAA</sequence>
<proteinExistence type="predicted"/>
<evidence type="ECO:0000313" key="3">
    <source>
        <dbReference type="Proteomes" id="UP000661435"/>
    </source>
</evidence>
<feature type="transmembrane region" description="Helical" evidence="1">
    <location>
        <begin position="159"/>
        <end position="180"/>
    </location>
</feature>
<keyword evidence="1" id="KW-0812">Transmembrane</keyword>
<organism evidence="2 3">
    <name type="scientific">Lawsonibacter hominis</name>
    <dbReference type="NCBI Taxonomy" id="2763053"/>
    <lineage>
        <taxon>Bacteria</taxon>
        <taxon>Bacillati</taxon>
        <taxon>Bacillota</taxon>
        <taxon>Clostridia</taxon>
        <taxon>Eubacteriales</taxon>
        <taxon>Oscillospiraceae</taxon>
        <taxon>Lawsonibacter</taxon>
    </lineage>
</organism>
<keyword evidence="1" id="KW-0472">Membrane</keyword>
<protein>
    <submittedName>
        <fullName evidence="2">DUF2812 domain-containing protein</fullName>
    </submittedName>
</protein>
<dbReference type="EMBL" id="JACOPP010000010">
    <property type="protein sequence ID" value="MBC5733890.1"/>
    <property type="molecule type" value="Genomic_DNA"/>
</dbReference>
<dbReference type="AlphaFoldDB" id="A0A8J6JGL2"/>
<keyword evidence="3" id="KW-1185">Reference proteome</keyword>
<dbReference type="Proteomes" id="UP000661435">
    <property type="component" value="Unassembled WGS sequence"/>
</dbReference>